<name>A0A9X4QLW3_9BACL</name>
<comment type="caution">
    <text evidence="2">The sequence shown here is derived from an EMBL/GenBank/DDBJ whole genome shotgun (WGS) entry which is preliminary data.</text>
</comment>
<sequence length="200" mass="22689">MPWIKKKEWEAAIREKRVTYDIYAELPEDGQRYEVLDGALELMSGPSLVHQMLGGKLHLITQSCSSAYFILLAPLDVILSPRNVAQPDVIFIHRSRTDIMTMRGIEGAPDLVVEVLSPGSRHRDKVRKLDIYGRHGVQEYWILDPVARTLERYEQEGDRLTLIALFEGEDRVVSEKLPCISFALSELFAEEQIGRLLAGG</sequence>
<proteinExistence type="predicted"/>
<dbReference type="GO" id="GO:0004519">
    <property type="term" value="F:endonuclease activity"/>
    <property type="evidence" value="ECO:0007669"/>
    <property type="project" value="UniProtKB-KW"/>
</dbReference>
<keyword evidence="2" id="KW-0255">Endonuclease</keyword>
<dbReference type="Pfam" id="PF05685">
    <property type="entry name" value="Uma2"/>
    <property type="match status" value="1"/>
</dbReference>
<dbReference type="SUPFAM" id="SSF52980">
    <property type="entry name" value="Restriction endonuclease-like"/>
    <property type="match status" value="1"/>
</dbReference>
<dbReference type="EMBL" id="JAPDHZ010000002">
    <property type="protein sequence ID" value="MDG0791028.1"/>
    <property type="molecule type" value="Genomic_DNA"/>
</dbReference>
<gene>
    <name evidence="2" type="ORF">OMP38_09235</name>
</gene>
<organism evidence="2 3">
    <name type="scientific">Cohnella ginsengisoli</name>
    <dbReference type="NCBI Taxonomy" id="425004"/>
    <lineage>
        <taxon>Bacteria</taxon>
        <taxon>Bacillati</taxon>
        <taxon>Bacillota</taxon>
        <taxon>Bacilli</taxon>
        <taxon>Bacillales</taxon>
        <taxon>Paenibacillaceae</taxon>
        <taxon>Cohnella</taxon>
    </lineage>
</organism>
<keyword evidence="3" id="KW-1185">Reference proteome</keyword>
<dbReference type="AlphaFoldDB" id="A0A9X4QLW3"/>
<feature type="domain" description="Putative restriction endonuclease" evidence="1">
    <location>
        <begin position="23"/>
        <end position="178"/>
    </location>
</feature>
<dbReference type="InterPro" id="IPR012296">
    <property type="entry name" value="Nuclease_put_TT1808"/>
</dbReference>
<evidence type="ECO:0000313" key="2">
    <source>
        <dbReference type="EMBL" id="MDG0791028.1"/>
    </source>
</evidence>
<keyword evidence="2" id="KW-0540">Nuclease</keyword>
<accession>A0A9X4QLW3</accession>
<dbReference type="InterPro" id="IPR011335">
    <property type="entry name" value="Restrct_endonuc-II-like"/>
</dbReference>
<protein>
    <submittedName>
        <fullName evidence="2">Uma2 family endonuclease</fullName>
    </submittedName>
</protein>
<dbReference type="Proteomes" id="UP001153387">
    <property type="component" value="Unassembled WGS sequence"/>
</dbReference>
<evidence type="ECO:0000259" key="1">
    <source>
        <dbReference type="Pfam" id="PF05685"/>
    </source>
</evidence>
<dbReference type="PANTHER" id="PTHR34107">
    <property type="entry name" value="SLL0198 PROTEIN-RELATED"/>
    <property type="match status" value="1"/>
</dbReference>
<dbReference type="PANTHER" id="PTHR34107:SF4">
    <property type="entry name" value="SLL1222 PROTEIN"/>
    <property type="match status" value="1"/>
</dbReference>
<dbReference type="Gene3D" id="3.90.1570.10">
    <property type="entry name" value="tt1808, chain A"/>
    <property type="match status" value="1"/>
</dbReference>
<reference evidence="2 3" key="1">
    <citation type="submission" date="2022-10" db="EMBL/GenBank/DDBJ databases">
        <title>Comparative genomic analysis of Cohnella hashimotonis sp. nov., isolated from the International Space Station.</title>
        <authorList>
            <person name="Simpson A."/>
            <person name="Venkateswaran K."/>
        </authorList>
    </citation>
    <scope>NUCLEOTIDE SEQUENCE [LARGE SCALE GENOMIC DNA]</scope>
    <source>
        <strain evidence="2 3">DSM 18997</strain>
    </source>
</reference>
<dbReference type="InterPro" id="IPR008538">
    <property type="entry name" value="Uma2"/>
</dbReference>
<keyword evidence="2" id="KW-0378">Hydrolase</keyword>
<evidence type="ECO:0000313" key="3">
    <source>
        <dbReference type="Proteomes" id="UP001153387"/>
    </source>
</evidence>
<dbReference type="RefSeq" id="WP_277564809.1">
    <property type="nucleotide sequence ID" value="NZ_JAPDHZ010000002.1"/>
</dbReference>
<dbReference type="CDD" id="cd06260">
    <property type="entry name" value="DUF820-like"/>
    <property type="match status" value="1"/>
</dbReference>